<keyword evidence="2" id="KW-0812">Transmembrane</keyword>
<feature type="transmembrane region" description="Helical" evidence="2">
    <location>
        <begin position="49"/>
        <end position="71"/>
    </location>
</feature>
<accession>A0ABW6LTG7</accession>
<protein>
    <recommendedName>
        <fullName evidence="5">Secreted protein</fullName>
    </recommendedName>
</protein>
<dbReference type="EMBL" id="JBIAHM010000001">
    <property type="protein sequence ID" value="MFE9597017.1"/>
    <property type="molecule type" value="Genomic_DNA"/>
</dbReference>
<keyword evidence="2" id="KW-1133">Transmembrane helix</keyword>
<gene>
    <name evidence="3" type="ORF">ACFYNQ_00390</name>
</gene>
<name>A0ABW6LTG7_9ACTN</name>
<comment type="caution">
    <text evidence="3">The sequence shown here is derived from an EMBL/GenBank/DDBJ whole genome shotgun (WGS) entry which is preliminary data.</text>
</comment>
<reference evidence="3 4" key="1">
    <citation type="submission" date="2024-10" db="EMBL/GenBank/DDBJ databases">
        <title>The Natural Products Discovery Center: Release of the First 8490 Sequenced Strains for Exploring Actinobacteria Biosynthetic Diversity.</title>
        <authorList>
            <person name="Kalkreuter E."/>
            <person name="Kautsar S.A."/>
            <person name="Yang D."/>
            <person name="Bader C.D."/>
            <person name="Teijaro C.N."/>
            <person name="Fluegel L."/>
            <person name="Davis C.M."/>
            <person name="Simpson J.R."/>
            <person name="Lauterbach L."/>
            <person name="Steele A.D."/>
            <person name="Gui C."/>
            <person name="Meng S."/>
            <person name="Li G."/>
            <person name="Viehrig K."/>
            <person name="Ye F."/>
            <person name="Su P."/>
            <person name="Kiefer A.F."/>
            <person name="Nichols A."/>
            <person name="Cepeda A.J."/>
            <person name="Yan W."/>
            <person name="Fan B."/>
            <person name="Jiang Y."/>
            <person name="Adhikari A."/>
            <person name="Zheng C.-J."/>
            <person name="Schuster L."/>
            <person name="Cowan T.M."/>
            <person name="Smanski M.J."/>
            <person name="Chevrette M.G."/>
            <person name="De Carvalho L.P.S."/>
            <person name="Shen B."/>
        </authorList>
    </citation>
    <scope>NUCLEOTIDE SEQUENCE [LARGE SCALE GENOMIC DNA]</scope>
    <source>
        <strain evidence="3 4">NPDC006488</strain>
    </source>
</reference>
<organism evidence="3 4">
    <name type="scientific">Streptomyces hokutonensis</name>
    <dbReference type="NCBI Taxonomy" id="1306990"/>
    <lineage>
        <taxon>Bacteria</taxon>
        <taxon>Bacillati</taxon>
        <taxon>Actinomycetota</taxon>
        <taxon>Actinomycetes</taxon>
        <taxon>Kitasatosporales</taxon>
        <taxon>Streptomycetaceae</taxon>
        <taxon>Streptomyces</taxon>
    </lineage>
</organism>
<sequence>MTTENQPEQKPEQEPGAEPETDILVPELVGSSEELTAETVGKPVRRGRIAAIAGAALLAVAVIGGVGYTVVTVNGADRDAGDAVWTFPKVSAEKATGGGKVSTLAAALVPYGPDGWSQGPDLEEYGHDVAFSGAQATALRKDALRELPLKQRKPLEKEIDKQHTKGLAMRSYVSTDEQASVYTDKASTVSIVLAQIADKTAVRNASRFQNEFLDALGVFRPGPSINGYKDAKCFLSPKDADEKLDTIYCSAYQGEILVTLTAKSARPMQTYAIGRLLQEQLDRIKDPGEAV</sequence>
<feature type="region of interest" description="Disordered" evidence="1">
    <location>
        <begin position="1"/>
        <end position="22"/>
    </location>
</feature>
<keyword evidence="2" id="KW-0472">Membrane</keyword>
<proteinExistence type="predicted"/>
<evidence type="ECO:0008006" key="5">
    <source>
        <dbReference type="Google" id="ProtNLM"/>
    </source>
</evidence>
<evidence type="ECO:0000313" key="3">
    <source>
        <dbReference type="EMBL" id="MFE9597017.1"/>
    </source>
</evidence>
<keyword evidence="4" id="KW-1185">Reference proteome</keyword>
<evidence type="ECO:0000256" key="2">
    <source>
        <dbReference type="SAM" id="Phobius"/>
    </source>
</evidence>
<evidence type="ECO:0000313" key="4">
    <source>
        <dbReference type="Proteomes" id="UP001601303"/>
    </source>
</evidence>
<evidence type="ECO:0000256" key="1">
    <source>
        <dbReference type="SAM" id="MobiDB-lite"/>
    </source>
</evidence>
<dbReference type="RefSeq" id="WP_388101364.1">
    <property type="nucleotide sequence ID" value="NZ_JBIAHM010000001.1"/>
</dbReference>
<dbReference type="Proteomes" id="UP001601303">
    <property type="component" value="Unassembled WGS sequence"/>
</dbReference>